<name>M4Z8G6_9BRAD</name>
<dbReference type="HOGENOM" id="CLU_012817_0_1_5"/>
<keyword evidence="7" id="KW-0998">Cell outer membrane</keyword>
<dbReference type="PATRIC" id="fig|1245469.3.peg.4011"/>
<accession>M4Z8G6</accession>
<organism evidence="9 10">
    <name type="scientific">Bradyrhizobium oligotrophicum S58</name>
    <dbReference type="NCBI Taxonomy" id="1245469"/>
    <lineage>
        <taxon>Bacteria</taxon>
        <taxon>Pseudomonadati</taxon>
        <taxon>Pseudomonadota</taxon>
        <taxon>Alphaproteobacteria</taxon>
        <taxon>Hyphomicrobiales</taxon>
        <taxon>Nitrobacteraceae</taxon>
        <taxon>Bradyrhizobium</taxon>
    </lineage>
</organism>
<dbReference type="RefSeq" id="WP_015667028.1">
    <property type="nucleotide sequence ID" value="NC_020453.1"/>
</dbReference>
<evidence type="ECO:0000256" key="4">
    <source>
        <dbReference type="ARBA" id="ARBA00022452"/>
    </source>
</evidence>
<evidence type="ECO:0000256" key="1">
    <source>
        <dbReference type="ARBA" id="ARBA00004442"/>
    </source>
</evidence>
<dbReference type="KEGG" id="aol:S58_39300"/>
<dbReference type="Pfam" id="PF02321">
    <property type="entry name" value="OEP"/>
    <property type="match status" value="2"/>
</dbReference>
<keyword evidence="3" id="KW-0813">Transport</keyword>
<dbReference type="PANTHER" id="PTHR30026">
    <property type="entry name" value="OUTER MEMBRANE PROTEIN TOLC"/>
    <property type="match status" value="1"/>
</dbReference>
<dbReference type="GO" id="GO:0015288">
    <property type="term" value="F:porin activity"/>
    <property type="evidence" value="ECO:0007669"/>
    <property type="project" value="TreeGrafter"/>
</dbReference>
<comment type="subcellular location">
    <subcellularLocation>
        <location evidence="1">Cell outer membrane</location>
    </subcellularLocation>
</comment>
<evidence type="ECO:0000256" key="8">
    <source>
        <dbReference type="SAM" id="SignalP"/>
    </source>
</evidence>
<dbReference type="GeneID" id="301817742"/>
<dbReference type="PANTHER" id="PTHR30026:SF22">
    <property type="entry name" value="OUTER MEMBRANE EFFLUX PROTEIN"/>
    <property type="match status" value="1"/>
</dbReference>
<dbReference type="InterPro" id="IPR010130">
    <property type="entry name" value="T1SS_OMP_TolC"/>
</dbReference>
<dbReference type="STRING" id="1245469.S58_39300"/>
<dbReference type="NCBIfam" id="TIGR01844">
    <property type="entry name" value="type_I_sec_TolC"/>
    <property type="match status" value="1"/>
</dbReference>
<dbReference type="InterPro" id="IPR051906">
    <property type="entry name" value="TolC-like"/>
</dbReference>
<dbReference type="AlphaFoldDB" id="M4Z8G6"/>
<keyword evidence="8" id="KW-0732">Signal</keyword>
<keyword evidence="10" id="KW-1185">Reference proteome</keyword>
<evidence type="ECO:0000313" key="10">
    <source>
        <dbReference type="Proteomes" id="UP000011841"/>
    </source>
</evidence>
<evidence type="ECO:0000256" key="7">
    <source>
        <dbReference type="ARBA" id="ARBA00023237"/>
    </source>
</evidence>
<evidence type="ECO:0000256" key="2">
    <source>
        <dbReference type="ARBA" id="ARBA00007613"/>
    </source>
</evidence>
<dbReference type="PROSITE" id="PS51257">
    <property type="entry name" value="PROKAR_LIPOPROTEIN"/>
    <property type="match status" value="1"/>
</dbReference>
<dbReference type="SUPFAM" id="SSF56954">
    <property type="entry name" value="Outer membrane efflux proteins (OEP)"/>
    <property type="match status" value="1"/>
</dbReference>
<dbReference type="GO" id="GO:0009279">
    <property type="term" value="C:cell outer membrane"/>
    <property type="evidence" value="ECO:0007669"/>
    <property type="project" value="UniProtKB-SubCell"/>
</dbReference>
<keyword evidence="4" id="KW-1134">Transmembrane beta strand</keyword>
<gene>
    <name evidence="9" type="ORF">S58_39300</name>
</gene>
<feature type="signal peptide" evidence="8">
    <location>
        <begin position="1"/>
        <end position="27"/>
    </location>
</feature>
<evidence type="ECO:0000313" key="9">
    <source>
        <dbReference type="EMBL" id="BAM89919.1"/>
    </source>
</evidence>
<keyword evidence="6" id="KW-0472">Membrane</keyword>
<dbReference type="EMBL" id="AP012603">
    <property type="protein sequence ID" value="BAM89919.1"/>
    <property type="molecule type" value="Genomic_DNA"/>
</dbReference>
<protein>
    <submittedName>
        <fullName evidence="9">Putative outer membrane protein TolC</fullName>
    </submittedName>
</protein>
<dbReference type="InterPro" id="IPR003423">
    <property type="entry name" value="OMP_efflux"/>
</dbReference>
<feature type="chain" id="PRO_5004061671" evidence="8">
    <location>
        <begin position="28"/>
        <end position="461"/>
    </location>
</feature>
<dbReference type="Proteomes" id="UP000011841">
    <property type="component" value="Chromosome"/>
</dbReference>
<proteinExistence type="inferred from homology"/>
<dbReference type="OrthoDB" id="9789368at2"/>
<sequence>MFGVKLVTAAAAVVLVMACAGPTPALADTIEAALVRAYQNNPQLNASRAQSRAVDEGVPQALSGYRPKVNLNATAGIQYTDLQAAPATPAVNGVQRPRSVGLTVNQNLYNGQQTANGVRKAEANVSAQREALRLLEQQVLLQAATIYMDYLRDAAIVEVQRSNTRVLEQTLKQTRDRFNVGEVTRTDVAQSEAQLAAGRTQQLTAEANLTATRSNFRRIIGNDPENLAPGSPVDRYLPSTLQQSIETALTESPSVTSAMYGIDVQYLQVRINEGALLPTVNLQAQAQQSYESSIQSYRGFSASAVASVNVPIYNGGAEYALIRQSKESLSQQRLVLEQTRDQARSDVVSAWGKLLAGKAQVQSAQAQVSASEIALNGVREEAKAGQRTTLDVLNAQQALVNARVSLVTAQHDRVVASYSVLQTVGRLSPQVLNLPTSTYDPSVHYQQVRDNWAGVRTPDGR</sequence>
<comment type="similarity">
    <text evidence="2">Belongs to the outer membrane factor (OMF) (TC 1.B.17) family.</text>
</comment>
<evidence type="ECO:0000256" key="3">
    <source>
        <dbReference type="ARBA" id="ARBA00022448"/>
    </source>
</evidence>
<evidence type="ECO:0000256" key="6">
    <source>
        <dbReference type="ARBA" id="ARBA00023136"/>
    </source>
</evidence>
<dbReference type="eggNOG" id="COG1538">
    <property type="taxonomic scope" value="Bacteria"/>
</dbReference>
<evidence type="ECO:0000256" key="5">
    <source>
        <dbReference type="ARBA" id="ARBA00022692"/>
    </source>
</evidence>
<dbReference type="Gene3D" id="1.20.1600.10">
    <property type="entry name" value="Outer membrane efflux proteins (OEP)"/>
    <property type="match status" value="1"/>
</dbReference>
<keyword evidence="5" id="KW-0812">Transmembrane</keyword>
<dbReference type="GO" id="GO:1990281">
    <property type="term" value="C:efflux pump complex"/>
    <property type="evidence" value="ECO:0007669"/>
    <property type="project" value="TreeGrafter"/>
</dbReference>
<reference evidence="9 10" key="1">
    <citation type="journal article" date="2013" name="Appl. Environ. Microbiol.">
        <title>Genome analysis suggests that the soil oligotrophic bacterium Agromonas oligotrophica (Bradyrhizobium oligotrophicum) is a nitrogen-fixing symbiont of Aeschynomene indica.</title>
        <authorList>
            <person name="Okubo T."/>
            <person name="Fukushima S."/>
            <person name="Itakura M."/>
            <person name="Oshima K."/>
            <person name="Longtonglang A."/>
            <person name="Teaumroong N."/>
            <person name="Mitsui H."/>
            <person name="Hattori M."/>
            <person name="Hattori R."/>
            <person name="Hattori T."/>
            <person name="Minamisawa K."/>
        </authorList>
    </citation>
    <scope>NUCLEOTIDE SEQUENCE [LARGE SCALE GENOMIC DNA]</scope>
    <source>
        <strain evidence="9 10">S58</strain>
    </source>
</reference>
<dbReference type="GO" id="GO:0015562">
    <property type="term" value="F:efflux transmembrane transporter activity"/>
    <property type="evidence" value="ECO:0007669"/>
    <property type="project" value="InterPro"/>
</dbReference>